<accession>A0ABR7JCB6</accession>
<dbReference type="RefSeq" id="WP_166132723.1">
    <property type="nucleotide sequence ID" value="NZ_JAAOBY010000001.1"/>
</dbReference>
<dbReference type="Proteomes" id="UP000621670">
    <property type="component" value="Unassembled WGS sequence"/>
</dbReference>
<name>A0ABR7JCB6_9FLAO</name>
<comment type="caution">
    <text evidence="1">The sequence shown here is derived from an EMBL/GenBank/DDBJ whole genome shotgun (WGS) entry which is preliminary data.</text>
</comment>
<protein>
    <recommendedName>
        <fullName evidence="3">Lipoprotein</fullName>
    </recommendedName>
</protein>
<evidence type="ECO:0000313" key="1">
    <source>
        <dbReference type="EMBL" id="MBC5862069.1"/>
    </source>
</evidence>
<reference evidence="1 2" key="1">
    <citation type="submission" date="2020-08" db="EMBL/GenBank/DDBJ databases">
        <title>Description of novel Flavobacterium F-400 isolate.</title>
        <authorList>
            <person name="Saticioglu I."/>
            <person name="Duman M."/>
            <person name="Altun S."/>
        </authorList>
    </citation>
    <scope>NUCLEOTIDE SEQUENCE [LARGE SCALE GENOMIC DNA]</scope>
    <source>
        <strain evidence="1 2">F-400</strain>
    </source>
</reference>
<evidence type="ECO:0008006" key="3">
    <source>
        <dbReference type="Google" id="ProtNLM"/>
    </source>
</evidence>
<organism evidence="1 2">
    <name type="scientific">Flavobacterium turcicum</name>
    <dbReference type="NCBI Taxonomy" id="2764718"/>
    <lineage>
        <taxon>Bacteria</taxon>
        <taxon>Pseudomonadati</taxon>
        <taxon>Bacteroidota</taxon>
        <taxon>Flavobacteriia</taxon>
        <taxon>Flavobacteriales</taxon>
        <taxon>Flavobacteriaceae</taxon>
        <taxon>Flavobacterium</taxon>
    </lineage>
</organism>
<evidence type="ECO:0000313" key="2">
    <source>
        <dbReference type="Proteomes" id="UP000621670"/>
    </source>
</evidence>
<dbReference type="PROSITE" id="PS51257">
    <property type="entry name" value="PROKAR_LIPOPROTEIN"/>
    <property type="match status" value="1"/>
</dbReference>
<dbReference type="EMBL" id="JACRUM010000001">
    <property type="protein sequence ID" value="MBC5862069.1"/>
    <property type="molecule type" value="Genomic_DNA"/>
</dbReference>
<gene>
    <name evidence="1" type="ORF">H8R26_01415</name>
</gene>
<proteinExistence type="predicted"/>
<sequence length="201" mass="23120">MKYNFALCCCLVLFLFSCKNEDDNRLADTQKEVQKKEVLVKKLQKAWDFYDTPLTEASETSIASWNELRLFLDALAQKPQASVRAYQRKSAELSKKVMALGERIPYQYDKPQIRSRIAALTTKVRMLDLFMHLDVIPDKKVSALVAEINLELLSVQRQMDEIVEKSKIQLEEGESDLLRMLDSSRAIPNTPIVDPNIPRVE</sequence>
<keyword evidence="2" id="KW-1185">Reference proteome</keyword>